<organism evidence="2 3">
    <name type="scientific">Coleophoma crateriformis</name>
    <dbReference type="NCBI Taxonomy" id="565419"/>
    <lineage>
        <taxon>Eukaryota</taxon>
        <taxon>Fungi</taxon>
        <taxon>Dikarya</taxon>
        <taxon>Ascomycota</taxon>
        <taxon>Pezizomycotina</taxon>
        <taxon>Leotiomycetes</taxon>
        <taxon>Helotiales</taxon>
        <taxon>Dermateaceae</taxon>
        <taxon>Coleophoma</taxon>
    </lineage>
</organism>
<reference evidence="2 3" key="1">
    <citation type="journal article" date="2018" name="IMA Fungus">
        <title>IMA Genome-F 9: Draft genome sequence of Annulohypoxylon stygium, Aspergillus mulundensis, Berkeleyomyces basicola (syn. Thielaviopsis basicola), Ceratocystis smalleyi, two Cercospora beticola strains, Coleophoma cylindrospora, Fusarium fracticaudum, Phialophora cf. hyalina, and Morchella septimelata.</title>
        <authorList>
            <person name="Wingfield B.D."/>
            <person name="Bills G.F."/>
            <person name="Dong Y."/>
            <person name="Huang W."/>
            <person name="Nel W.J."/>
            <person name="Swalarsk-Parry B.S."/>
            <person name="Vaghefi N."/>
            <person name="Wilken P.M."/>
            <person name="An Z."/>
            <person name="de Beer Z.W."/>
            <person name="De Vos L."/>
            <person name="Chen L."/>
            <person name="Duong T.A."/>
            <person name="Gao Y."/>
            <person name="Hammerbacher A."/>
            <person name="Kikkert J.R."/>
            <person name="Li Y."/>
            <person name="Li H."/>
            <person name="Li K."/>
            <person name="Li Q."/>
            <person name="Liu X."/>
            <person name="Ma X."/>
            <person name="Naidoo K."/>
            <person name="Pethybridge S.J."/>
            <person name="Sun J."/>
            <person name="Steenkamp E.T."/>
            <person name="van der Nest M.A."/>
            <person name="van Wyk S."/>
            <person name="Wingfield M.J."/>
            <person name="Xiong C."/>
            <person name="Yue Q."/>
            <person name="Zhang X."/>
        </authorList>
    </citation>
    <scope>NUCLEOTIDE SEQUENCE [LARGE SCALE GENOMIC DNA]</scope>
    <source>
        <strain evidence="2 3">BP5796</strain>
    </source>
</reference>
<keyword evidence="3" id="KW-1185">Reference proteome</keyword>
<sequence length="187" mass="20218">MENNWAVSILGSRIATDQEARLALSSASEEDPPHLASYKLTCPYCCRSGNQAWSQQGDPTVQNALGSEPRTAKDTYANQPQQPMAFYVSRPRAKPRHLRRHTPSLYIQKSPESHGQSGSISCAARLYKSSSRIDTVDSSKDSSIPGTAVLPSPVLRLLTSHEQRPTSGSSAGWSGIPSPNLEGLGEL</sequence>
<comment type="caution">
    <text evidence="2">The sequence shown here is derived from an EMBL/GenBank/DDBJ whole genome shotgun (WGS) entry which is preliminary data.</text>
</comment>
<dbReference type="AlphaFoldDB" id="A0A3D8QQ24"/>
<gene>
    <name evidence="2" type="ORF">BP5796_10428</name>
</gene>
<dbReference type="EMBL" id="PDLN01000016">
    <property type="protein sequence ID" value="RDW63926.1"/>
    <property type="molecule type" value="Genomic_DNA"/>
</dbReference>
<name>A0A3D8QQ24_9HELO</name>
<protein>
    <submittedName>
        <fullName evidence="2">Uncharacterized protein</fullName>
    </submittedName>
</protein>
<feature type="region of interest" description="Disordered" evidence="1">
    <location>
        <begin position="159"/>
        <end position="187"/>
    </location>
</feature>
<accession>A0A3D8QQ24</accession>
<dbReference type="Proteomes" id="UP000256328">
    <property type="component" value="Unassembled WGS sequence"/>
</dbReference>
<evidence type="ECO:0000313" key="3">
    <source>
        <dbReference type="Proteomes" id="UP000256328"/>
    </source>
</evidence>
<proteinExistence type="predicted"/>
<evidence type="ECO:0000313" key="2">
    <source>
        <dbReference type="EMBL" id="RDW63926.1"/>
    </source>
</evidence>
<evidence type="ECO:0000256" key="1">
    <source>
        <dbReference type="SAM" id="MobiDB-lite"/>
    </source>
</evidence>